<dbReference type="STRING" id="449.LHA_0436"/>
<dbReference type="HOGENOM" id="CLU_089876_3_0_6"/>
<dbReference type="InterPro" id="IPR006683">
    <property type="entry name" value="Thioestr_dom"/>
</dbReference>
<reference evidence="4" key="1">
    <citation type="submission" date="2014-09" db="EMBL/GenBank/DDBJ databases">
        <authorList>
            <person name="Gomez-Valero L."/>
        </authorList>
    </citation>
    <scope>NUCLEOTIDE SEQUENCE [LARGE SCALE GENOMIC DNA]</scope>
    <source>
        <strain evidence="4">ATCC35250</strain>
    </source>
</reference>
<evidence type="ECO:0000259" key="2">
    <source>
        <dbReference type="Pfam" id="PF03061"/>
    </source>
</evidence>
<dbReference type="NCBIfam" id="TIGR00369">
    <property type="entry name" value="unchar_dom_1"/>
    <property type="match status" value="1"/>
</dbReference>
<name>A0A0A8ULD5_LEGHA</name>
<dbReference type="Proteomes" id="UP000032803">
    <property type="component" value="Chromosome I"/>
</dbReference>
<dbReference type="AlphaFoldDB" id="A0A0A8ULD5"/>
<feature type="domain" description="Thioesterase" evidence="2">
    <location>
        <begin position="62"/>
        <end position="137"/>
    </location>
</feature>
<keyword evidence="1" id="KW-0378">Hydrolase</keyword>
<keyword evidence="4" id="KW-1185">Reference proteome</keyword>
<dbReference type="Pfam" id="PF03061">
    <property type="entry name" value="4HBT"/>
    <property type="match status" value="1"/>
</dbReference>
<evidence type="ECO:0000313" key="4">
    <source>
        <dbReference type="Proteomes" id="UP000032803"/>
    </source>
</evidence>
<evidence type="ECO:0000313" key="3">
    <source>
        <dbReference type="EMBL" id="CEK09538.1"/>
    </source>
</evidence>
<organism evidence="3 4">
    <name type="scientific">Legionella hackeliae</name>
    <dbReference type="NCBI Taxonomy" id="449"/>
    <lineage>
        <taxon>Bacteria</taxon>
        <taxon>Pseudomonadati</taxon>
        <taxon>Pseudomonadota</taxon>
        <taxon>Gammaproteobacteria</taxon>
        <taxon>Legionellales</taxon>
        <taxon>Legionellaceae</taxon>
        <taxon>Legionella</taxon>
    </lineage>
</organism>
<dbReference type="EMBL" id="LN681225">
    <property type="protein sequence ID" value="CEK09538.1"/>
    <property type="molecule type" value="Genomic_DNA"/>
</dbReference>
<dbReference type="PATRIC" id="fig|449.7.peg.377"/>
<dbReference type="CDD" id="cd03443">
    <property type="entry name" value="PaaI_thioesterase"/>
    <property type="match status" value="1"/>
</dbReference>
<accession>A0A0A8ULD5</accession>
<dbReference type="SUPFAM" id="SSF54637">
    <property type="entry name" value="Thioesterase/thiol ester dehydrase-isomerase"/>
    <property type="match status" value="1"/>
</dbReference>
<dbReference type="RefSeq" id="WP_052673553.1">
    <property type="nucleotide sequence ID" value="NZ_LN681225.1"/>
</dbReference>
<evidence type="ECO:0000256" key="1">
    <source>
        <dbReference type="ARBA" id="ARBA00022801"/>
    </source>
</evidence>
<dbReference type="OrthoDB" id="7061558at2"/>
<dbReference type="Gene3D" id="3.10.129.10">
    <property type="entry name" value="Hotdog Thioesterase"/>
    <property type="match status" value="1"/>
</dbReference>
<dbReference type="InterPro" id="IPR029069">
    <property type="entry name" value="HotDog_dom_sf"/>
</dbReference>
<dbReference type="KEGG" id="lha:LHA_0436"/>
<dbReference type="GO" id="GO:0016289">
    <property type="term" value="F:acyl-CoA hydrolase activity"/>
    <property type="evidence" value="ECO:0007669"/>
    <property type="project" value="UniProtKB-ARBA"/>
</dbReference>
<gene>
    <name evidence="3" type="ORF">LHA_0436</name>
</gene>
<dbReference type="InterPro" id="IPR003736">
    <property type="entry name" value="PAAI_dom"/>
</dbReference>
<protein>
    <recommendedName>
        <fullName evidence="2">Thioesterase domain-containing protein</fullName>
    </recommendedName>
</protein>
<proteinExistence type="predicted"/>
<sequence>MTKNLAELQQIVEQGKAPAGSRFDYPPPIAKKLGFKLIAVELGQATIELYADPALHANPMVTIHGGVVCDIADVSIGTAHATTLDANESFTTLDLQNSFFRPIWKEKLLAIAKPINLEKTVSRYHCDLLRSDGKLVAQATSTVMTLRGTDAKGR</sequence>